<keyword evidence="1" id="KW-0732">Signal</keyword>
<dbReference type="EMBL" id="CAKOGL010000016">
    <property type="protein sequence ID" value="CAH2096259.1"/>
    <property type="molecule type" value="Genomic_DNA"/>
</dbReference>
<name>A0AAU9U8T1_EUPED</name>
<gene>
    <name evidence="2" type="ORF">EEDITHA_LOCUS11623</name>
</gene>
<dbReference type="Proteomes" id="UP001153954">
    <property type="component" value="Unassembled WGS sequence"/>
</dbReference>
<evidence type="ECO:0000313" key="3">
    <source>
        <dbReference type="Proteomes" id="UP001153954"/>
    </source>
</evidence>
<accession>A0AAU9U8T1</accession>
<protein>
    <recommendedName>
        <fullName evidence="4">Allatostatin CC</fullName>
    </recommendedName>
</protein>
<proteinExistence type="predicted"/>
<evidence type="ECO:0000256" key="1">
    <source>
        <dbReference type="SAM" id="SignalP"/>
    </source>
</evidence>
<evidence type="ECO:0008006" key="4">
    <source>
        <dbReference type="Google" id="ProtNLM"/>
    </source>
</evidence>
<feature type="chain" id="PRO_5043404006" description="Allatostatin CC" evidence="1">
    <location>
        <begin position="30"/>
        <end position="144"/>
    </location>
</feature>
<organism evidence="2 3">
    <name type="scientific">Euphydryas editha</name>
    <name type="common">Edith's checkerspot</name>
    <dbReference type="NCBI Taxonomy" id="104508"/>
    <lineage>
        <taxon>Eukaryota</taxon>
        <taxon>Metazoa</taxon>
        <taxon>Ecdysozoa</taxon>
        <taxon>Arthropoda</taxon>
        <taxon>Hexapoda</taxon>
        <taxon>Insecta</taxon>
        <taxon>Pterygota</taxon>
        <taxon>Neoptera</taxon>
        <taxon>Endopterygota</taxon>
        <taxon>Lepidoptera</taxon>
        <taxon>Glossata</taxon>
        <taxon>Ditrysia</taxon>
        <taxon>Papilionoidea</taxon>
        <taxon>Nymphalidae</taxon>
        <taxon>Nymphalinae</taxon>
        <taxon>Euphydryas</taxon>
    </lineage>
</organism>
<sequence length="144" mass="16171">MMTLVPWVQSYEMMTHIPLLVIALSAVLAAPSIDTSSANLLDNAYNIGFNRNDLTDNRNDLTEKIYIPQKRAALVLDRLLIALQKALHEESLNQRLDSISEGPRTAPLRFASYDINDMTGLQRRGQGSGRGRVLRCYFNAITCF</sequence>
<evidence type="ECO:0000313" key="2">
    <source>
        <dbReference type="EMBL" id="CAH2096259.1"/>
    </source>
</evidence>
<keyword evidence="3" id="KW-1185">Reference proteome</keyword>
<reference evidence="2" key="1">
    <citation type="submission" date="2022-03" db="EMBL/GenBank/DDBJ databases">
        <authorList>
            <person name="Tunstrom K."/>
        </authorList>
    </citation>
    <scope>NUCLEOTIDE SEQUENCE</scope>
</reference>
<feature type="signal peptide" evidence="1">
    <location>
        <begin position="1"/>
        <end position="29"/>
    </location>
</feature>
<comment type="caution">
    <text evidence="2">The sequence shown here is derived from an EMBL/GenBank/DDBJ whole genome shotgun (WGS) entry which is preliminary data.</text>
</comment>
<dbReference type="AlphaFoldDB" id="A0AAU9U8T1"/>